<dbReference type="PANTHER" id="PTHR43179:SF7">
    <property type="entry name" value="RHAMNOSYLTRANSFERASE WBBL"/>
    <property type="match status" value="1"/>
</dbReference>
<dbReference type="CDD" id="cd04184">
    <property type="entry name" value="GT2_RfbC_Mx_like"/>
    <property type="match status" value="1"/>
</dbReference>
<reference evidence="2 3" key="1">
    <citation type="submission" date="2020-10" db="EMBL/GenBank/DDBJ databases">
        <title>Connecting structure to function with the recovery of over 1000 high-quality activated sludge metagenome-assembled genomes encoding full-length rRNA genes using long-read sequencing.</title>
        <authorList>
            <person name="Singleton C.M."/>
            <person name="Petriglieri F."/>
            <person name="Kristensen J.M."/>
            <person name="Kirkegaard R.H."/>
            <person name="Michaelsen T.Y."/>
            <person name="Andersen M.H."/>
            <person name="Karst S.M."/>
            <person name="Dueholm M.S."/>
            <person name="Nielsen P.H."/>
            <person name="Albertsen M."/>
        </authorList>
    </citation>
    <scope>NUCLEOTIDE SEQUENCE [LARGE SCALE GENOMIC DNA]</scope>
    <source>
        <strain evidence="2">EsbW_18-Q3-R4-48_BATAC.463</strain>
    </source>
</reference>
<dbReference type="AlphaFoldDB" id="A0A935MZA7"/>
<feature type="domain" description="Glycosyltransferase 2-like" evidence="1">
    <location>
        <begin position="260"/>
        <end position="374"/>
    </location>
</feature>
<sequence length="489" mass="54871">MLPLFNTKPQMLTLALESVENQIYPFWELCICDDASSDLVTRRVLDAYLENNSSSGRVRFLRRETNGHISQASNDALSMASGDYVLLLDHDDELAPHALLRLVQAINREPQLDLIYSDEDMLDEIEGNCAPFFKPDWSPVLLWSQNYVGHLICVRRSLLCEIGGLRLGMEGSQDYDLLLRIGSKTDKIAHIPEVLYHWRRHQDSVAGRPDAKPYAHDAGKRAIGDALRAKYGEQFVRVDDGPYLFVYEARFTIPSQCKASIIIPTRDKVEILSACVDSIINKSIWQNFEIIIIDNNSEEDATLAYLDDIQTGDSRIQVIQAQCSFNWSRLNNMGASFATGDVLIFLNNDTEVISPDWLERLMEFALLPDVGCIGPLLLYPDDTIQHAGVVVGMGGWADHVFKGQPPIHRGGPFVSSVLSRNVLAVTGACVAIEHRKYQNLGGFDESFEICGSDVELGLRAYRAGLHNAYLATVRLYHHEEKPDQRTFGK</sequence>
<dbReference type="EMBL" id="JADJMS010000035">
    <property type="protein sequence ID" value="MBK7416211.1"/>
    <property type="molecule type" value="Genomic_DNA"/>
</dbReference>
<comment type="caution">
    <text evidence="2">The sequence shown here is derived from an EMBL/GenBank/DDBJ whole genome shotgun (WGS) entry which is preliminary data.</text>
</comment>
<dbReference type="GO" id="GO:0016757">
    <property type="term" value="F:glycosyltransferase activity"/>
    <property type="evidence" value="ECO:0007669"/>
    <property type="project" value="UniProtKB-KW"/>
</dbReference>
<dbReference type="Gene3D" id="3.90.550.10">
    <property type="entry name" value="Spore Coat Polysaccharide Biosynthesis Protein SpsA, Chain A"/>
    <property type="match status" value="2"/>
</dbReference>
<protein>
    <submittedName>
        <fullName evidence="2">Glycosyltransferase family 2 protein</fullName>
    </submittedName>
</protein>
<dbReference type="SUPFAM" id="SSF53448">
    <property type="entry name" value="Nucleotide-diphospho-sugar transferases"/>
    <property type="match status" value="2"/>
</dbReference>
<accession>A0A935MZA7</accession>
<proteinExistence type="predicted"/>
<evidence type="ECO:0000313" key="3">
    <source>
        <dbReference type="Proteomes" id="UP000739411"/>
    </source>
</evidence>
<name>A0A935MZA7_9RHOO</name>
<dbReference type="PANTHER" id="PTHR43179">
    <property type="entry name" value="RHAMNOSYLTRANSFERASE WBBL"/>
    <property type="match status" value="1"/>
</dbReference>
<feature type="domain" description="Glycosyltransferase 2-like" evidence="1">
    <location>
        <begin position="2"/>
        <end position="120"/>
    </location>
</feature>
<gene>
    <name evidence="2" type="ORF">IPJ38_14995</name>
</gene>
<dbReference type="Pfam" id="PF00535">
    <property type="entry name" value="Glycos_transf_2"/>
    <property type="match status" value="2"/>
</dbReference>
<organism evidence="2 3">
    <name type="scientific">Candidatus Dechloromonas phosphorivorans</name>
    <dbReference type="NCBI Taxonomy" id="2899244"/>
    <lineage>
        <taxon>Bacteria</taxon>
        <taxon>Pseudomonadati</taxon>
        <taxon>Pseudomonadota</taxon>
        <taxon>Betaproteobacteria</taxon>
        <taxon>Rhodocyclales</taxon>
        <taxon>Azonexaceae</taxon>
        <taxon>Dechloromonas</taxon>
    </lineage>
</organism>
<dbReference type="InterPro" id="IPR029044">
    <property type="entry name" value="Nucleotide-diphossugar_trans"/>
</dbReference>
<evidence type="ECO:0000313" key="2">
    <source>
        <dbReference type="EMBL" id="MBK7416211.1"/>
    </source>
</evidence>
<dbReference type="CDD" id="cd04186">
    <property type="entry name" value="GT_2_like_c"/>
    <property type="match status" value="1"/>
</dbReference>
<dbReference type="Proteomes" id="UP000739411">
    <property type="component" value="Unassembled WGS sequence"/>
</dbReference>
<dbReference type="InterPro" id="IPR001173">
    <property type="entry name" value="Glyco_trans_2-like"/>
</dbReference>
<evidence type="ECO:0000259" key="1">
    <source>
        <dbReference type="Pfam" id="PF00535"/>
    </source>
</evidence>